<evidence type="ECO:0000256" key="1">
    <source>
        <dbReference type="ARBA" id="ARBA00003257"/>
    </source>
</evidence>
<feature type="transmembrane region" description="Helical" evidence="9">
    <location>
        <begin position="88"/>
        <end position="105"/>
    </location>
</feature>
<dbReference type="EMBL" id="MG989221">
    <property type="protein sequence ID" value="AWU48864.1"/>
    <property type="molecule type" value="Genomic_DNA"/>
</dbReference>
<feature type="transmembrane region" description="Helical" evidence="9">
    <location>
        <begin position="405"/>
        <end position="428"/>
    </location>
</feature>
<evidence type="ECO:0000313" key="11">
    <source>
        <dbReference type="EMBL" id="AWU48864.1"/>
    </source>
</evidence>
<evidence type="ECO:0000256" key="4">
    <source>
        <dbReference type="ARBA" id="ARBA00022692"/>
    </source>
</evidence>
<dbReference type="EC" id="7.1.1.2" evidence="3"/>
<feature type="transmembrane region" description="Helical" evidence="9">
    <location>
        <begin position="43"/>
        <end position="76"/>
    </location>
</feature>
<dbReference type="PANTHER" id="PTHR42829:SF2">
    <property type="entry name" value="NADH-UBIQUINONE OXIDOREDUCTASE CHAIN 5"/>
    <property type="match status" value="1"/>
</dbReference>
<dbReference type="InterPro" id="IPR003945">
    <property type="entry name" value="NU5C-like"/>
</dbReference>
<feature type="domain" description="NADH:quinone oxidoreductase/Mrp antiporter transmembrane" evidence="10">
    <location>
        <begin position="106"/>
        <end position="375"/>
    </location>
</feature>
<feature type="transmembrane region" description="Helical" evidence="9">
    <location>
        <begin position="525"/>
        <end position="541"/>
    </location>
</feature>
<keyword evidence="11" id="KW-0496">Mitochondrion</keyword>
<dbReference type="AlphaFoldDB" id="A0A2U9QJL3"/>
<feature type="transmembrane region" description="Helical" evidence="9">
    <location>
        <begin position="207"/>
        <end position="230"/>
    </location>
</feature>
<organism evidence="11">
    <name type="scientific">Blastopsylla occidentalis</name>
    <name type="common">Eucalyptus psyllid</name>
    <dbReference type="NCBI Taxonomy" id="121832"/>
    <lineage>
        <taxon>Eukaryota</taxon>
        <taxon>Metazoa</taxon>
        <taxon>Ecdysozoa</taxon>
        <taxon>Arthropoda</taxon>
        <taxon>Hexapoda</taxon>
        <taxon>Insecta</taxon>
        <taxon>Pterygota</taxon>
        <taxon>Neoptera</taxon>
        <taxon>Paraneoptera</taxon>
        <taxon>Hemiptera</taxon>
        <taxon>Sternorrhyncha</taxon>
        <taxon>Psylloidea</taxon>
        <taxon>Aphalaridae</taxon>
        <taxon>Blastopsylla</taxon>
    </lineage>
</organism>
<keyword evidence="6 9" id="KW-0472">Membrane</keyword>
<feature type="transmembrane region" description="Helical" evidence="9">
    <location>
        <begin position="150"/>
        <end position="168"/>
    </location>
</feature>
<evidence type="ECO:0000256" key="6">
    <source>
        <dbReference type="ARBA" id="ARBA00023136"/>
    </source>
</evidence>
<dbReference type="PANTHER" id="PTHR42829">
    <property type="entry name" value="NADH-UBIQUINONE OXIDOREDUCTASE CHAIN 5"/>
    <property type="match status" value="1"/>
</dbReference>
<evidence type="ECO:0000259" key="10">
    <source>
        <dbReference type="Pfam" id="PF00361"/>
    </source>
</evidence>
<evidence type="ECO:0000256" key="3">
    <source>
        <dbReference type="ARBA" id="ARBA00012944"/>
    </source>
</evidence>
<evidence type="ECO:0000256" key="5">
    <source>
        <dbReference type="ARBA" id="ARBA00022989"/>
    </source>
</evidence>
<feature type="transmembrane region" description="Helical" evidence="9">
    <location>
        <begin position="286"/>
        <end position="308"/>
    </location>
</feature>
<feature type="transmembrane region" description="Helical" evidence="9">
    <location>
        <begin position="328"/>
        <end position="350"/>
    </location>
</feature>
<evidence type="ECO:0000256" key="7">
    <source>
        <dbReference type="ARBA" id="ARBA00031027"/>
    </source>
</evidence>
<sequence length="542" mass="62112">MNLNSKFSYICFFMLMSSSLILLFLLKIIFYNITYMLEFEMMFFNSVSFCFIIFIDWMSLTFSLTVILISSLILIYGNEYMGKNCYQFLWLTILFILFMIIMIYSPSILGVILGWDGLGLISYCLVIYYNSTDAFNSGFITAASNRLGDSMLIMSIIWFSFKGMYLFYENLSLGFLYFFMACLTKSAQIPFSAWLPAAMAAPTPISSLVHSSTLVTAGVYMLIRFYNMLINADLNIILLVISILTIIMAGLTSFFENDMKRIIALSTLGQLGFMMMILAVGYTSVAFFHLLIHALFKALLFMCAGAMIHSGMSMQDTRKMGNLKIDFFLKLSLSISSYCLMGLPFTSGFYSKDFLLELSLMSYPGIGIGLMMILSALITVSYSVRLMKLISSSNYWIVWIPSSKYLLVPIFTLTLMNVFGGCILNWLIMNELNLILINTIYKISPLVMIMTGLIWQGLLPINSIMCFFLSNMMFISILTKNMSKSVMLMFFNLKVMDQGWFEMIFMQMKYMFIYKSFFMKSITTYLNYLPLLSLILIMILFI</sequence>
<evidence type="ECO:0000256" key="9">
    <source>
        <dbReference type="SAM" id="Phobius"/>
    </source>
</evidence>
<proteinExistence type="predicted"/>
<feature type="transmembrane region" description="Helical" evidence="9">
    <location>
        <begin position="111"/>
        <end position="129"/>
    </location>
</feature>
<feature type="transmembrane region" description="Helical" evidence="9">
    <location>
        <begin position="362"/>
        <end position="384"/>
    </location>
</feature>
<evidence type="ECO:0000256" key="8">
    <source>
        <dbReference type="ARBA" id="ARBA00049551"/>
    </source>
</evidence>
<dbReference type="InterPro" id="IPR001750">
    <property type="entry name" value="ND/Mrp_TM"/>
</dbReference>
<dbReference type="Pfam" id="PF00361">
    <property type="entry name" value="Proton_antipo_M"/>
    <property type="match status" value="1"/>
</dbReference>
<comment type="subcellular location">
    <subcellularLocation>
        <location evidence="2">Membrane</location>
        <topology evidence="2">Multi-pass membrane protein</topology>
    </subcellularLocation>
</comment>
<feature type="transmembrane region" description="Helical" evidence="9">
    <location>
        <begin position="174"/>
        <end position="195"/>
    </location>
</feature>
<evidence type="ECO:0000256" key="2">
    <source>
        <dbReference type="ARBA" id="ARBA00004141"/>
    </source>
</evidence>
<protein>
    <recommendedName>
        <fullName evidence="3">NADH:ubiquinone reductase (H(+)-translocating)</fullName>
        <ecNumber evidence="3">7.1.1.2</ecNumber>
    </recommendedName>
    <alternativeName>
        <fullName evidence="7">NADH dehydrogenase subunit 5</fullName>
    </alternativeName>
</protein>
<dbReference type="GO" id="GO:0042773">
    <property type="term" value="P:ATP synthesis coupled electron transport"/>
    <property type="evidence" value="ECO:0007669"/>
    <property type="project" value="InterPro"/>
</dbReference>
<keyword evidence="4 9" id="KW-0812">Transmembrane</keyword>
<geneLocation type="mitochondrion" evidence="11"/>
<dbReference type="PRINTS" id="PR01434">
    <property type="entry name" value="NADHDHGNASE5"/>
</dbReference>
<dbReference type="GO" id="GO:0016020">
    <property type="term" value="C:membrane"/>
    <property type="evidence" value="ECO:0007669"/>
    <property type="project" value="UniProtKB-SubCell"/>
</dbReference>
<dbReference type="GO" id="GO:0008137">
    <property type="term" value="F:NADH dehydrogenase (ubiquinone) activity"/>
    <property type="evidence" value="ECO:0007669"/>
    <property type="project" value="UniProtKB-EC"/>
</dbReference>
<reference evidence="11" key="1">
    <citation type="submission" date="2018-02" db="EMBL/GenBank/DDBJ databases">
        <title>Resolving the psyllid tree of life: Phylogenomic analysis of the superfamily Psylloidea (Hemiptera).</title>
        <authorList>
            <person name="Percy D.M."/>
            <person name="Sveinsson S."/>
            <person name="Lemmon A.R."/>
            <person name="Lemmon E.M."/>
            <person name="Ouvrard D."/>
            <person name="Burckhardt D."/>
        </authorList>
    </citation>
    <scope>NUCLEOTIDE SEQUENCE</scope>
    <source>
        <strain evidence="11">DP2.nwbl.00853_circ</strain>
    </source>
</reference>
<feature type="transmembrane region" description="Helical" evidence="9">
    <location>
        <begin position="262"/>
        <end position="280"/>
    </location>
</feature>
<accession>A0A2U9QJL3</accession>
<feature type="transmembrane region" description="Helical" evidence="9">
    <location>
        <begin position="7"/>
        <end position="31"/>
    </location>
</feature>
<gene>
    <name evidence="11" type="primary">nad5</name>
</gene>
<feature type="transmembrane region" description="Helical" evidence="9">
    <location>
        <begin position="236"/>
        <end position="255"/>
    </location>
</feature>
<name>A0A2U9QJL3_BLAOC</name>
<comment type="function">
    <text evidence="1">Core subunit of the mitochondrial membrane respiratory chain NADH dehydrogenase (Complex I) that is believed to belong to the minimal assembly required for catalysis. Complex I functions in the transfer of electrons from NADH to the respiratory chain. The immediate electron acceptor for the enzyme is believed to be ubiquinone.</text>
</comment>
<dbReference type="GO" id="GO:0015990">
    <property type="term" value="P:electron transport coupled proton transport"/>
    <property type="evidence" value="ECO:0007669"/>
    <property type="project" value="TreeGrafter"/>
</dbReference>
<comment type="catalytic activity">
    <reaction evidence="8">
        <text>a ubiquinone + NADH + 5 H(+)(in) = a ubiquinol + NAD(+) + 4 H(+)(out)</text>
        <dbReference type="Rhea" id="RHEA:29091"/>
        <dbReference type="Rhea" id="RHEA-COMP:9565"/>
        <dbReference type="Rhea" id="RHEA-COMP:9566"/>
        <dbReference type="ChEBI" id="CHEBI:15378"/>
        <dbReference type="ChEBI" id="CHEBI:16389"/>
        <dbReference type="ChEBI" id="CHEBI:17976"/>
        <dbReference type="ChEBI" id="CHEBI:57540"/>
        <dbReference type="ChEBI" id="CHEBI:57945"/>
        <dbReference type="EC" id="7.1.1.2"/>
    </reaction>
</comment>
<keyword evidence="5 9" id="KW-1133">Transmembrane helix</keyword>
<dbReference type="GO" id="GO:0003954">
    <property type="term" value="F:NADH dehydrogenase activity"/>
    <property type="evidence" value="ECO:0007669"/>
    <property type="project" value="TreeGrafter"/>
</dbReference>